<evidence type="ECO:0000313" key="3">
    <source>
        <dbReference type="Proteomes" id="UP000641454"/>
    </source>
</evidence>
<name>A0A923MY73_9FLAO</name>
<evidence type="ECO:0000313" key="2">
    <source>
        <dbReference type="EMBL" id="MBC5843647.1"/>
    </source>
</evidence>
<reference evidence="2 3" key="1">
    <citation type="submission" date="2020-08" db="EMBL/GenBank/DDBJ databases">
        <title>Description of novel Flavobacterium F-392 isolate.</title>
        <authorList>
            <person name="Saticioglu I.B."/>
            <person name="Duman M."/>
            <person name="Altun S."/>
        </authorList>
    </citation>
    <scope>NUCLEOTIDE SEQUENCE [LARGE SCALE GENOMIC DNA]</scope>
    <source>
        <strain evidence="2 3">F-392</strain>
    </source>
</reference>
<dbReference type="EMBL" id="JACRUL010000005">
    <property type="protein sequence ID" value="MBC5843647.1"/>
    <property type="molecule type" value="Genomic_DNA"/>
</dbReference>
<protein>
    <recommendedName>
        <fullName evidence="4">Beta-carotene 15,15'-monooxygenase</fullName>
    </recommendedName>
</protein>
<feature type="transmembrane region" description="Helical" evidence="1">
    <location>
        <begin position="187"/>
        <end position="206"/>
    </location>
</feature>
<feature type="transmembrane region" description="Helical" evidence="1">
    <location>
        <begin position="96"/>
        <end position="115"/>
    </location>
</feature>
<feature type="transmembrane region" description="Helical" evidence="1">
    <location>
        <begin position="12"/>
        <end position="31"/>
    </location>
</feature>
<dbReference type="AlphaFoldDB" id="A0A923MY73"/>
<gene>
    <name evidence="2" type="ORF">H8R25_04245</name>
</gene>
<comment type="caution">
    <text evidence="2">The sequence shown here is derived from an EMBL/GenBank/DDBJ whole genome shotgun (WGS) entry which is preliminary data.</text>
</comment>
<feature type="transmembrane region" description="Helical" evidence="1">
    <location>
        <begin position="63"/>
        <end position="81"/>
    </location>
</feature>
<dbReference type="Proteomes" id="UP000641454">
    <property type="component" value="Unassembled WGS sequence"/>
</dbReference>
<proteinExistence type="predicted"/>
<organism evidence="2 3">
    <name type="scientific">Flavobacterium muglaense</name>
    <dbReference type="NCBI Taxonomy" id="2764716"/>
    <lineage>
        <taxon>Bacteria</taxon>
        <taxon>Pseudomonadati</taxon>
        <taxon>Bacteroidota</taxon>
        <taxon>Flavobacteriia</taxon>
        <taxon>Flavobacteriales</taxon>
        <taxon>Flavobacteriaceae</taxon>
        <taxon>Flavobacterium</taxon>
    </lineage>
</organism>
<dbReference type="RefSeq" id="WP_187017316.1">
    <property type="nucleotide sequence ID" value="NZ_JACRUK010000005.1"/>
</dbReference>
<keyword evidence="1" id="KW-1133">Transmembrane helix</keyword>
<evidence type="ECO:0008006" key="4">
    <source>
        <dbReference type="Google" id="ProtNLM"/>
    </source>
</evidence>
<keyword evidence="1" id="KW-0472">Membrane</keyword>
<feature type="transmembrane region" description="Helical" evidence="1">
    <location>
        <begin position="213"/>
        <end position="232"/>
    </location>
</feature>
<keyword evidence="3" id="KW-1185">Reference proteome</keyword>
<feature type="transmembrane region" description="Helical" evidence="1">
    <location>
        <begin position="37"/>
        <end position="56"/>
    </location>
</feature>
<sequence>MKNKFIKKYLPLLLFIIVQIIIAGISLNGNFRNDYKYSSILTGLFLFLTPTVYHLLSKNTKTTFTYWFVFYLSIKISPFIFTTDNNFFKILFEYKIYLNIAFLIYLLYKTIVFIVELKKRLFQKNTETIDDFSIISNSLGQSIKFEKLGKLLTFEICSFYYCFIKWVKNKKNDNQFTTNNNSGITALYIGLMIASITEAFAIRSILISRNKTAAIVLLVLHLYILINLTGHLKAIHYRYHLVSAKTVVIRYGLFETLVIPIDTIASIKNFEGDYTKNKDLVKFALLGKLEPHNIAIELKEKRTVNLPFGISRQPTTILLYVDEIHDFINTINIETSA</sequence>
<accession>A0A923MY73</accession>
<keyword evidence="1" id="KW-0812">Transmembrane</keyword>
<evidence type="ECO:0000256" key="1">
    <source>
        <dbReference type="SAM" id="Phobius"/>
    </source>
</evidence>